<dbReference type="PRINTS" id="PR00109">
    <property type="entry name" value="TYRKINASE"/>
</dbReference>
<keyword evidence="7 13" id="KW-0418">Kinase</keyword>
<dbReference type="GO" id="GO:0007165">
    <property type="term" value="P:signal transduction"/>
    <property type="evidence" value="ECO:0000318"/>
    <property type="project" value="GO_Central"/>
</dbReference>
<keyword evidence="5" id="KW-0808">Transferase</keyword>
<dbReference type="PROSITE" id="PS00108">
    <property type="entry name" value="PROTEIN_KINASE_ST"/>
    <property type="match status" value="1"/>
</dbReference>
<dbReference type="FunFam" id="3.30.200.20:FF:000081">
    <property type="entry name" value="Octicosapeptide/phox/Bem1p domain kinase superfamily protein"/>
    <property type="match status" value="1"/>
</dbReference>
<comment type="subcellular location">
    <subcellularLocation>
        <location evidence="1">Cytoplasm</location>
    </subcellularLocation>
</comment>
<dbReference type="HOGENOM" id="CLU_003108_0_1_1"/>
<evidence type="ECO:0000313" key="15">
    <source>
        <dbReference type="Proteomes" id="UP000002051"/>
    </source>
</evidence>
<dbReference type="InterPro" id="IPR000719">
    <property type="entry name" value="Prot_kinase_dom"/>
</dbReference>
<dbReference type="GO" id="GO:0004674">
    <property type="term" value="F:protein serine/threonine kinase activity"/>
    <property type="evidence" value="ECO:0007669"/>
    <property type="project" value="UniProtKB-KW"/>
</dbReference>
<dbReference type="GO" id="GO:0005524">
    <property type="term" value="F:ATP binding"/>
    <property type="evidence" value="ECO:0007669"/>
    <property type="project" value="UniProtKB-UniRule"/>
</dbReference>
<feature type="region of interest" description="Disordered" evidence="11">
    <location>
        <begin position="712"/>
        <end position="739"/>
    </location>
</feature>
<evidence type="ECO:0000259" key="12">
    <source>
        <dbReference type="PROSITE" id="PS50011"/>
    </source>
</evidence>
<dbReference type="InterPro" id="IPR001245">
    <property type="entry name" value="Ser-Thr/Tyr_kinase_cat_dom"/>
</dbReference>
<keyword evidence="9" id="KW-0927">Auxin signaling pathway</keyword>
<evidence type="ECO:0000256" key="3">
    <source>
        <dbReference type="ARBA" id="ARBA00022527"/>
    </source>
</evidence>
<accession>A0A072V8Y3</accession>
<evidence type="ECO:0000313" key="14">
    <source>
        <dbReference type="EnsemblPlants" id="KEH38091"/>
    </source>
</evidence>
<keyword evidence="3" id="KW-0723">Serine/threonine-protein kinase</keyword>
<feature type="compositionally biased region" description="Polar residues" evidence="11">
    <location>
        <begin position="192"/>
        <end position="208"/>
    </location>
</feature>
<keyword evidence="4" id="KW-0597">Phosphoprotein</keyword>
<dbReference type="GO" id="GO:0009734">
    <property type="term" value="P:auxin-activated signaling pathway"/>
    <property type="evidence" value="ECO:0007669"/>
    <property type="project" value="UniProtKB-KW"/>
</dbReference>
<dbReference type="InterPro" id="IPR011009">
    <property type="entry name" value="Kinase-like_dom_sf"/>
</dbReference>
<proteinExistence type="predicted"/>
<evidence type="ECO:0000256" key="6">
    <source>
        <dbReference type="ARBA" id="ARBA00022741"/>
    </source>
</evidence>
<sequence length="1417" mass="155078">MSHKDDEQNNVALRRRNHERKNEIDVKITYFNKREREKQVREVFMAFDQTSSPKTMLPPPVNNVIRSDESVNVGSGAAVPVYYPDTGLVGVGYGNVASGGGSSTTWCIRPHPPLNPNVGFNFPNRVAVGNAVDLSGSFVATSNGYPLNLGNWVTTGNALDSNSNSNSNNSIQYGSRVIGNGTGVGLIGTPSDHVNQSASQASENSGDDSVSGRKLKFMCSYGGRIYPRPSDGLLRYVGGQTRIISVKRNVSFNDLVQKMVDTFGQPVVIKYQLPGEDLDALVSVSCADDLDNMMEEYERLIQRSKDGSPKLRVFLFSASELDPSGLQQFANLNDGGQKYVEAVNGIFERIDGNKLTRKGSLTSAASTQNSDLSGFEAPDSTNAAQVDVNGLPMSTTLSPDANVIASHDATTANVMVSDPVESVHSSVSAVSLGIPVANSAPTQPPPFQNEVEVEKLVPVTLSQQQFGLQQSGMQIPPSAPLQAFTDPRQQVLNHPDYVPMPAHMGFPNPQPVGRSGTIYSQQYFHDNTARFTSQQVIPALHVTMTQPSSHAGIRPSVIQPQQVIHGQQNGFEQYYDENTSGLRMHHQLISEQSCKAYPVQVPFGGNYGWVQISPSEHVFYHDGMLPQQPVMVPQRVEDCYMCQKKLPHAHSDPVVQDQHNSCVGSVPDSMPSYNSLPVEDNLRAQPTNRVSVTAQVKEGNVNVEQAVGTRPRDIISCGDTSGLPLEAEGERNRSDHPRNAVIIPEMVARTGEKQSSGDGLTGTAPLSYLDDFARQHMVPVETWAKEDVVLNTPVNEIPLVGGTSVENSVCRVQESSTEYTNELANTISKADVVENWIAQDLLKPIDGGMDNLKIRNPETFVNNDNFDYSTQHAIEKKGVDLDNIGRSKLIADGNQIKMVDTLPNPTVEISYGNKSRPVEYNEVAHSPVWGSPGTNPQSKNGNHQKDDAVLSSISQPVGFGHVQDSSNSLFSNQDPWNIHGTYYPPPRPDKVTSKKETYSYMDQLGENSGNGVEQKFDGQLNDGLYQTFKQNSTLEEARYTKEDQQLQAVAESSAASVLHSSTSNPDLHARDVSLHENIEDGDVQNNLLDVHCKEKAQDDKSNLSEKANFGFPASDVGSLQIIKNSDLEELVELGSGTFGTVYHGKWRGTDVAIKRINDRCFAGKPSEQERLRADFWNEAIKLADLHHPNVVAFYGVVLDGPGGSVATVTEYMVNGSLRNACQKNGRNLDKRKRLMIAMDVAFGMEYLHGKNIVHFDLKSDNLLVNLRDPHRPICKVGDLGLSKVKCQTLISGGVRGTLPWMAPELLNGSSSLVSEKVDVFSFGIVMWELLTGEEPYADLHYGAIIGGIVNNTLRPPVPESCDPEWRVLMERCWSSEPSERPSFTEIANDLRSMAAKISPKGQNQQQQPASSQNQVQK</sequence>
<dbReference type="SMART" id="SM00220">
    <property type="entry name" value="S_TKc"/>
    <property type="match status" value="1"/>
</dbReference>
<evidence type="ECO:0000256" key="7">
    <source>
        <dbReference type="ARBA" id="ARBA00022777"/>
    </source>
</evidence>
<keyword evidence="6 10" id="KW-0547">Nucleotide-binding</keyword>
<dbReference type="Gene3D" id="3.10.20.90">
    <property type="entry name" value="Phosphatidylinositol 3-kinase Catalytic Subunit, Chain A, domain 1"/>
    <property type="match status" value="1"/>
</dbReference>
<dbReference type="EnsemblPlants" id="KEH38091">
    <property type="protein sequence ID" value="KEH38091"/>
    <property type="gene ID" value="MTR_2g461180"/>
</dbReference>
<feature type="region of interest" description="Disordered" evidence="11">
    <location>
        <begin position="1394"/>
        <end position="1417"/>
    </location>
</feature>
<feature type="binding site" evidence="10">
    <location>
        <position position="1164"/>
    </location>
    <ligand>
        <name>ATP</name>
        <dbReference type="ChEBI" id="CHEBI:30616"/>
    </ligand>
</feature>
<dbReference type="Pfam" id="PF07714">
    <property type="entry name" value="PK_Tyr_Ser-Thr"/>
    <property type="match status" value="1"/>
</dbReference>
<feature type="compositionally biased region" description="Basic and acidic residues" evidence="11">
    <location>
        <begin position="728"/>
        <end position="738"/>
    </location>
</feature>
<dbReference type="CDD" id="cd06410">
    <property type="entry name" value="PB1_UP2"/>
    <property type="match status" value="1"/>
</dbReference>
<feature type="region of interest" description="Disordered" evidence="11">
    <location>
        <begin position="189"/>
        <end position="210"/>
    </location>
</feature>
<dbReference type="FunFam" id="1.10.510.10:FF:000142">
    <property type="entry name" value="Octicosapeptide/phox/Bem1p domain kinase superfamily protein"/>
    <property type="match status" value="1"/>
</dbReference>
<dbReference type="Proteomes" id="UP000002051">
    <property type="component" value="Chromosome 2"/>
</dbReference>
<dbReference type="PANTHER" id="PTHR23257">
    <property type="entry name" value="SERINE-THREONINE PROTEIN KINASE"/>
    <property type="match status" value="1"/>
</dbReference>
<evidence type="ECO:0000313" key="13">
    <source>
        <dbReference type="EMBL" id="KEH38091.1"/>
    </source>
</evidence>
<dbReference type="InterPro" id="IPR000270">
    <property type="entry name" value="PB1_dom"/>
</dbReference>
<dbReference type="CDD" id="cd13999">
    <property type="entry name" value="STKc_MAP3K-like"/>
    <property type="match status" value="1"/>
</dbReference>
<feature type="domain" description="Protein kinase" evidence="12">
    <location>
        <begin position="1127"/>
        <end position="1394"/>
    </location>
</feature>
<evidence type="ECO:0000256" key="5">
    <source>
        <dbReference type="ARBA" id="ARBA00022679"/>
    </source>
</evidence>
<dbReference type="InterPro" id="IPR050167">
    <property type="entry name" value="Ser_Thr_protein_kinase"/>
</dbReference>
<organism evidence="13 15">
    <name type="scientific">Medicago truncatula</name>
    <name type="common">Barrel medic</name>
    <name type="synonym">Medicago tribuloides</name>
    <dbReference type="NCBI Taxonomy" id="3880"/>
    <lineage>
        <taxon>Eukaryota</taxon>
        <taxon>Viridiplantae</taxon>
        <taxon>Streptophyta</taxon>
        <taxon>Embryophyta</taxon>
        <taxon>Tracheophyta</taxon>
        <taxon>Spermatophyta</taxon>
        <taxon>Magnoliopsida</taxon>
        <taxon>eudicotyledons</taxon>
        <taxon>Gunneridae</taxon>
        <taxon>Pentapetalae</taxon>
        <taxon>rosids</taxon>
        <taxon>fabids</taxon>
        <taxon>Fabales</taxon>
        <taxon>Fabaceae</taxon>
        <taxon>Papilionoideae</taxon>
        <taxon>50 kb inversion clade</taxon>
        <taxon>NPAAA clade</taxon>
        <taxon>Hologalegina</taxon>
        <taxon>IRL clade</taxon>
        <taxon>Trifolieae</taxon>
        <taxon>Medicago</taxon>
    </lineage>
</organism>
<dbReference type="FunFam" id="3.10.20.90:FF:000058">
    <property type="entry name" value="Octicosapeptide/phox/Bem1p domain kinase superfamily protein"/>
    <property type="match status" value="1"/>
</dbReference>
<dbReference type="InterPro" id="IPR017441">
    <property type="entry name" value="Protein_kinase_ATP_BS"/>
</dbReference>
<dbReference type="Gene3D" id="3.30.200.20">
    <property type="entry name" value="Phosphorylase Kinase, domain 1"/>
    <property type="match status" value="1"/>
</dbReference>
<reference evidence="13 15" key="1">
    <citation type="journal article" date="2011" name="Nature">
        <title>The Medicago genome provides insight into the evolution of rhizobial symbioses.</title>
        <authorList>
            <person name="Young N.D."/>
            <person name="Debelle F."/>
            <person name="Oldroyd G.E."/>
            <person name="Geurts R."/>
            <person name="Cannon S.B."/>
            <person name="Udvardi M.K."/>
            <person name="Benedito V.A."/>
            <person name="Mayer K.F."/>
            <person name="Gouzy J."/>
            <person name="Schoof H."/>
            <person name="Van de Peer Y."/>
            <person name="Proost S."/>
            <person name="Cook D.R."/>
            <person name="Meyers B.C."/>
            <person name="Spannagl M."/>
            <person name="Cheung F."/>
            <person name="De Mita S."/>
            <person name="Krishnakumar V."/>
            <person name="Gundlach H."/>
            <person name="Zhou S."/>
            <person name="Mudge J."/>
            <person name="Bharti A.K."/>
            <person name="Murray J.D."/>
            <person name="Naoumkina M.A."/>
            <person name="Rosen B."/>
            <person name="Silverstein K.A."/>
            <person name="Tang H."/>
            <person name="Rombauts S."/>
            <person name="Zhao P.X."/>
            <person name="Zhou P."/>
            <person name="Barbe V."/>
            <person name="Bardou P."/>
            <person name="Bechner M."/>
            <person name="Bellec A."/>
            <person name="Berger A."/>
            <person name="Berges H."/>
            <person name="Bidwell S."/>
            <person name="Bisseling T."/>
            <person name="Choisne N."/>
            <person name="Couloux A."/>
            <person name="Denny R."/>
            <person name="Deshpande S."/>
            <person name="Dai X."/>
            <person name="Doyle J.J."/>
            <person name="Dudez A.M."/>
            <person name="Farmer A.D."/>
            <person name="Fouteau S."/>
            <person name="Franken C."/>
            <person name="Gibelin C."/>
            <person name="Gish J."/>
            <person name="Goldstein S."/>
            <person name="Gonzalez A.J."/>
            <person name="Green P.J."/>
            <person name="Hallab A."/>
            <person name="Hartog M."/>
            <person name="Hua A."/>
            <person name="Humphray S.J."/>
            <person name="Jeong D.H."/>
            <person name="Jing Y."/>
            <person name="Jocker A."/>
            <person name="Kenton S.M."/>
            <person name="Kim D.J."/>
            <person name="Klee K."/>
            <person name="Lai H."/>
            <person name="Lang C."/>
            <person name="Lin S."/>
            <person name="Macmil S.L."/>
            <person name="Magdelenat G."/>
            <person name="Matthews L."/>
            <person name="McCorrison J."/>
            <person name="Monaghan E.L."/>
            <person name="Mun J.H."/>
            <person name="Najar F.Z."/>
            <person name="Nicholson C."/>
            <person name="Noirot C."/>
            <person name="O'Bleness M."/>
            <person name="Paule C.R."/>
            <person name="Poulain J."/>
            <person name="Prion F."/>
            <person name="Qin B."/>
            <person name="Qu C."/>
            <person name="Retzel E.F."/>
            <person name="Riddle C."/>
            <person name="Sallet E."/>
            <person name="Samain S."/>
            <person name="Samson N."/>
            <person name="Sanders I."/>
            <person name="Saurat O."/>
            <person name="Scarpelli C."/>
            <person name="Schiex T."/>
            <person name="Segurens B."/>
            <person name="Severin A.J."/>
            <person name="Sherrier D.J."/>
            <person name="Shi R."/>
            <person name="Sims S."/>
            <person name="Singer S.R."/>
            <person name="Sinharoy S."/>
            <person name="Sterck L."/>
            <person name="Viollet A."/>
            <person name="Wang B.B."/>
            <person name="Wang K."/>
            <person name="Wang M."/>
            <person name="Wang X."/>
            <person name="Warfsmann J."/>
            <person name="Weissenbach J."/>
            <person name="White D.D."/>
            <person name="White J.D."/>
            <person name="Wiley G.B."/>
            <person name="Wincker P."/>
            <person name="Xing Y."/>
            <person name="Yang L."/>
            <person name="Yao Z."/>
            <person name="Ying F."/>
            <person name="Zhai J."/>
            <person name="Zhou L."/>
            <person name="Zuber A."/>
            <person name="Denarie J."/>
            <person name="Dixon R.A."/>
            <person name="May G.D."/>
            <person name="Schwartz D.C."/>
            <person name="Rogers J."/>
            <person name="Quetier F."/>
            <person name="Town C.D."/>
            <person name="Roe B.A."/>
        </authorList>
    </citation>
    <scope>NUCLEOTIDE SEQUENCE [LARGE SCALE GENOMIC DNA]</scope>
    <source>
        <strain evidence="13">A17</strain>
        <strain evidence="14 15">cv. Jemalong A17</strain>
    </source>
</reference>
<dbReference type="Gene3D" id="1.10.510.10">
    <property type="entry name" value="Transferase(Phosphotransferase) domain 1"/>
    <property type="match status" value="1"/>
</dbReference>
<dbReference type="PROSITE" id="PS00107">
    <property type="entry name" value="PROTEIN_KINASE_ATP"/>
    <property type="match status" value="1"/>
</dbReference>
<keyword evidence="2" id="KW-0963">Cytoplasm</keyword>
<dbReference type="PROSITE" id="PS50011">
    <property type="entry name" value="PROTEIN_KINASE_DOM"/>
    <property type="match status" value="1"/>
</dbReference>
<evidence type="ECO:0000256" key="10">
    <source>
        <dbReference type="PROSITE-ProRule" id="PRU10141"/>
    </source>
</evidence>
<dbReference type="GO" id="GO:0010928">
    <property type="term" value="P:regulation of auxin mediated signaling pathway"/>
    <property type="evidence" value="ECO:0007669"/>
    <property type="project" value="UniProtKB-ARBA"/>
</dbReference>
<dbReference type="PANTHER" id="PTHR23257:SF967">
    <property type="entry name" value="OCTICOSAPEPTIDE_PHOX_BEM1P DOMAIN KINASE SUPERFAMILY PROTEIN"/>
    <property type="match status" value="1"/>
</dbReference>
<feature type="compositionally biased region" description="Low complexity" evidence="11">
    <location>
        <begin position="1402"/>
        <end position="1417"/>
    </location>
</feature>
<dbReference type="SUPFAM" id="SSF54277">
    <property type="entry name" value="CAD &amp; PB1 domains"/>
    <property type="match status" value="1"/>
</dbReference>
<keyword evidence="8 10" id="KW-0067">ATP-binding</keyword>
<keyword evidence="15" id="KW-1185">Reference proteome</keyword>
<dbReference type="EMBL" id="CM001218">
    <property type="protein sequence ID" value="KEH38091.1"/>
    <property type="molecule type" value="Genomic_DNA"/>
</dbReference>
<dbReference type="SMART" id="SM00666">
    <property type="entry name" value="PB1"/>
    <property type="match status" value="1"/>
</dbReference>
<protein>
    <submittedName>
        <fullName evidence="13">Octicosapeptide/phox/Bem1p domain kinase superfamily protein</fullName>
    </submittedName>
</protein>
<dbReference type="InterPro" id="IPR008271">
    <property type="entry name" value="Ser/Thr_kinase_AS"/>
</dbReference>
<reference evidence="13 15" key="2">
    <citation type="journal article" date="2014" name="BMC Genomics">
        <title>An improved genome release (version Mt4.0) for the model legume Medicago truncatula.</title>
        <authorList>
            <person name="Tang H."/>
            <person name="Krishnakumar V."/>
            <person name="Bidwell S."/>
            <person name="Rosen B."/>
            <person name="Chan A."/>
            <person name="Zhou S."/>
            <person name="Gentzbittel L."/>
            <person name="Childs K.L."/>
            <person name="Yandell M."/>
            <person name="Gundlach H."/>
            <person name="Mayer K.F."/>
            <person name="Schwartz D.C."/>
            <person name="Town C.D."/>
        </authorList>
    </citation>
    <scope>GENOME REANNOTATION</scope>
    <source>
        <strain evidence="13">A17</strain>
        <strain evidence="14 15">cv. Jemalong A17</strain>
    </source>
</reference>
<name>A0A072V8Y3_MEDTR</name>
<dbReference type="GO" id="GO:0005737">
    <property type="term" value="C:cytoplasm"/>
    <property type="evidence" value="ECO:0000318"/>
    <property type="project" value="GO_Central"/>
</dbReference>
<dbReference type="GO" id="GO:0004672">
    <property type="term" value="F:protein kinase activity"/>
    <property type="evidence" value="ECO:0000318"/>
    <property type="project" value="GO_Central"/>
</dbReference>
<evidence type="ECO:0000256" key="11">
    <source>
        <dbReference type="SAM" id="MobiDB-lite"/>
    </source>
</evidence>
<evidence type="ECO:0000256" key="8">
    <source>
        <dbReference type="ARBA" id="ARBA00022840"/>
    </source>
</evidence>
<evidence type="ECO:0000256" key="1">
    <source>
        <dbReference type="ARBA" id="ARBA00004496"/>
    </source>
</evidence>
<evidence type="ECO:0000256" key="2">
    <source>
        <dbReference type="ARBA" id="ARBA00022490"/>
    </source>
</evidence>
<evidence type="ECO:0000256" key="4">
    <source>
        <dbReference type="ARBA" id="ARBA00022553"/>
    </source>
</evidence>
<reference evidence="14" key="3">
    <citation type="submission" date="2015-04" db="UniProtKB">
        <authorList>
            <consortium name="EnsemblPlants"/>
        </authorList>
    </citation>
    <scope>IDENTIFICATION</scope>
    <source>
        <strain evidence="14">cv. Jemalong A17</strain>
    </source>
</reference>
<dbReference type="SUPFAM" id="SSF56112">
    <property type="entry name" value="Protein kinase-like (PK-like)"/>
    <property type="match status" value="1"/>
</dbReference>
<gene>
    <name evidence="13" type="ordered locus">MTR_2g461180</name>
</gene>
<evidence type="ECO:0000256" key="9">
    <source>
        <dbReference type="ARBA" id="ARBA00023294"/>
    </source>
</evidence>
<dbReference type="Pfam" id="PF00564">
    <property type="entry name" value="PB1"/>
    <property type="match status" value="1"/>
</dbReference>